<comment type="caution">
    <text evidence="1">The sequence shown here is derived from an EMBL/GenBank/DDBJ whole genome shotgun (WGS) entry which is preliminary data.</text>
</comment>
<accession>X0SN00</accession>
<dbReference type="InterPro" id="IPR013373">
    <property type="entry name" value="Flagellin/pilin_N_arc"/>
</dbReference>
<sequence length="143" mass="15717">MKKAISPIVATVLLVSFVIAMGVIIGTWMRTTVSGYVEEEGENIGAQISCLNVKMQLEKVEGEDKVYIKNNGETEISGYTAVKYDGDNVEVDQEQKNSPIEPYNAIIYPGSLSGDKVKIIPWVSTKEGNSIECTEQEIILQLT</sequence>
<dbReference type="EMBL" id="BARS01008689">
    <property type="protein sequence ID" value="GAF82434.1"/>
    <property type="molecule type" value="Genomic_DNA"/>
</dbReference>
<evidence type="ECO:0008006" key="2">
    <source>
        <dbReference type="Google" id="ProtNLM"/>
    </source>
</evidence>
<gene>
    <name evidence="1" type="ORF">S01H1_16508</name>
</gene>
<evidence type="ECO:0000313" key="1">
    <source>
        <dbReference type="EMBL" id="GAF82434.1"/>
    </source>
</evidence>
<reference evidence="1" key="1">
    <citation type="journal article" date="2014" name="Front. Microbiol.">
        <title>High frequency of phylogenetically diverse reductive dehalogenase-homologous genes in deep subseafloor sedimentary metagenomes.</title>
        <authorList>
            <person name="Kawai M."/>
            <person name="Futagami T."/>
            <person name="Toyoda A."/>
            <person name="Takaki Y."/>
            <person name="Nishi S."/>
            <person name="Hori S."/>
            <person name="Arai W."/>
            <person name="Tsubouchi T."/>
            <person name="Morono Y."/>
            <person name="Uchiyama I."/>
            <person name="Ito T."/>
            <person name="Fujiyama A."/>
            <person name="Inagaki F."/>
            <person name="Takami H."/>
        </authorList>
    </citation>
    <scope>NUCLEOTIDE SEQUENCE</scope>
    <source>
        <strain evidence="1">Expedition CK06-06</strain>
    </source>
</reference>
<proteinExistence type="predicted"/>
<name>X0SN00_9ZZZZ</name>
<organism evidence="1">
    <name type="scientific">marine sediment metagenome</name>
    <dbReference type="NCBI Taxonomy" id="412755"/>
    <lineage>
        <taxon>unclassified sequences</taxon>
        <taxon>metagenomes</taxon>
        <taxon>ecological metagenomes</taxon>
    </lineage>
</organism>
<dbReference type="AlphaFoldDB" id="X0SN00"/>
<protein>
    <recommendedName>
        <fullName evidence="2">Archaeal Type IV pilin N-terminal domain-containing protein</fullName>
    </recommendedName>
</protein>
<dbReference type="NCBIfam" id="TIGR02537">
    <property type="entry name" value="arch_flag_Nterm"/>
    <property type="match status" value="1"/>
</dbReference>